<sequence>IRASCFLLQLNFFQNEYDIKMDVARVSWFNTTFYKYIKADFVPYNRTARVFNSTCELLIDLNNDVILHIQAYKLMMMSNQYRFFPVTVNVNACAEYTKNTFGVKDILSKVSNMRLCNMKKGFYYIRNATPDFSKFPPHLPRGSYRMEANFTYYSSALFTLEFYGKIKDKPIDWKNIPKHNWR</sequence>
<proteinExistence type="predicted"/>
<dbReference type="PANTHER" id="PTHR21112">
    <property type="entry name" value="CHEMOSENSORY PROTEIN A 29A-RELATED"/>
    <property type="match status" value="1"/>
</dbReference>
<feature type="non-terminal residue" evidence="1">
    <location>
        <position position="182"/>
    </location>
</feature>
<organism evidence="1 2">
    <name type="scientific">Ignelater luminosus</name>
    <name type="common">Cucubano</name>
    <name type="synonym">Pyrophorus luminosus</name>
    <dbReference type="NCBI Taxonomy" id="2038154"/>
    <lineage>
        <taxon>Eukaryota</taxon>
        <taxon>Metazoa</taxon>
        <taxon>Ecdysozoa</taxon>
        <taxon>Arthropoda</taxon>
        <taxon>Hexapoda</taxon>
        <taxon>Insecta</taxon>
        <taxon>Pterygota</taxon>
        <taxon>Neoptera</taxon>
        <taxon>Endopterygota</taxon>
        <taxon>Coleoptera</taxon>
        <taxon>Polyphaga</taxon>
        <taxon>Elateriformia</taxon>
        <taxon>Elateroidea</taxon>
        <taxon>Elateridae</taxon>
        <taxon>Agrypninae</taxon>
        <taxon>Pyrophorini</taxon>
        <taxon>Ignelater</taxon>
    </lineage>
</organism>
<evidence type="ECO:0000313" key="1">
    <source>
        <dbReference type="EMBL" id="KAF2904291.1"/>
    </source>
</evidence>
<gene>
    <name evidence="1" type="ORF">ILUMI_01884</name>
</gene>
<keyword evidence="2" id="KW-1185">Reference proteome</keyword>
<evidence type="ECO:0000313" key="2">
    <source>
        <dbReference type="Proteomes" id="UP000801492"/>
    </source>
</evidence>
<name>A0A8K0GLU3_IGNLU</name>
<dbReference type="PANTHER" id="PTHR21112:SF0">
    <property type="entry name" value="CHEMOSENSORY PROTEIN A 29A-RELATED"/>
    <property type="match status" value="1"/>
</dbReference>
<accession>A0A8K0GLU3</accession>
<dbReference type="OrthoDB" id="7925769at2759"/>
<dbReference type="Pfam" id="PF06477">
    <property type="entry name" value="DUF1091"/>
    <property type="match status" value="1"/>
</dbReference>
<reference evidence="1" key="1">
    <citation type="submission" date="2019-08" db="EMBL/GenBank/DDBJ databases">
        <title>The genome of the North American firefly Photinus pyralis.</title>
        <authorList>
            <consortium name="Photinus pyralis genome working group"/>
            <person name="Fallon T.R."/>
            <person name="Sander Lower S.E."/>
            <person name="Weng J.-K."/>
        </authorList>
    </citation>
    <scope>NUCLEOTIDE SEQUENCE</scope>
    <source>
        <strain evidence="1">TRF0915ILg1</strain>
        <tissue evidence="1">Whole body</tissue>
    </source>
</reference>
<dbReference type="Proteomes" id="UP000801492">
    <property type="component" value="Unassembled WGS sequence"/>
</dbReference>
<dbReference type="EMBL" id="VTPC01000801">
    <property type="protein sequence ID" value="KAF2904291.1"/>
    <property type="molecule type" value="Genomic_DNA"/>
</dbReference>
<dbReference type="InterPro" id="IPR010512">
    <property type="entry name" value="DUF1091"/>
</dbReference>
<dbReference type="AlphaFoldDB" id="A0A8K0GLU3"/>
<comment type="caution">
    <text evidence="1">The sequence shown here is derived from an EMBL/GenBank/DDBJ whole genome shotgun (WGS) entry which is preliminary data.</text>
</comment>
<protein>
    <submittedName>
        <fullName evidence="1">Uncharacterized protein</fullName>
    </submittedName>
</protein>